<dbReference type="RefSeq" id="XP_020917234.1">
    <property type="nucleotide sequence ID" value="XM_021061575.2"/>
</dbReference>
<dbReference type="OMA" id="CPPCAPI"/>
<accession>A0A913YA50</accession>
<keyword evidence="2 5" id="KW-0812">Transmembrane</keyword>
<dbReference type="AlphaFoldDB" id="A0A913YA50"/>
<evidence type="ECO:0000313" key="6">
    <source>
        <dbReference type="EnsemblMetazoa" id="XP_020917234.1"/>
    </source>
</evidence>
<comment type="subcellular location">
    <subcellularLocation>
        <location evidence="1">Membrane</location>
        <topology evidence="1">Multi-pass membrane protein</topology>
    </subcellularLocation>
</comment>
<dbReference type="GO" id="GO:0016020">
    <property type="term" value="C:membrane"/>
    <property type="evidence" value="ECO:0007669"/>
    <property type="project" value="UniProtKB-SubCell"/>
</dbReference>
<sequence>MYPPKHSKVQSCTYYCSKNSLVALNTLYIFLAFILIGVAVYARVTALVTNLPILGGVIACGVFLLFLSIFGMVGAIRHSQVILFFYMIILVLLFIIQMAVSIGALAVTHDQQEKLMEAGWQKLPSKLQSKIQLARDCCGFKNKTSAHPQCEKVVPCCKDDKDSECPKCPTCYVSLEKTVDHLLKLAGGIGLFFSFTLLFGVYLTCRYRNLKDPGVNPSHFL</sequence>
<dbReference type="PRINTS" id="PR00259">
    <property type="entry name" value="TMFOUR"/>
</dbReference>
<evidence type="ECO:0000313" key="7">
    <source>
        <dbReference type="Proteomes" id="UP000887567"/>
    </source>
</evidence>
<dbReference type="PANTHER" id="PTHR19282:SF452">
    <property type="entry name" value="LD03691P"/>
    <property type="match status" value="1"/>
</dbReference>
<dbReference type="PANTHER" id="PTHR19282">
    <property type="entry name" value="TETRASPANIN"/>
    <property type="match status" value="1"/>
</dbReference>
<dbReference type="EnsemblMetazoa" id="XM_021061575.2">
    <property type="protein sequence ID" value="XP_020917234.1"/>
    <property type="gene ID" value="LOC110254570"/>
</dbReference>
<evidence type="ECO:0000256" key="2">
    <source>
        <dbReference type="ARBA" id="ARBA00022692"/>
    </source>
</evidence>
<protein>
    <recommendedName>
        <fullName evidence="8">Tetraspanin-31</fullName>
    </recommendedName>
</protein>
<evidence type="ECO:0000256" key="5">
    <source>
        <dbReference type="SAM" id="Phobius"/>
    </source>
</evidence>
<dbReference type="KEGG" id="epa:110254570"/>
<name>A0A913YA50_EXADI</name>
<evidence type="ECO:0000256" key="4">
    <source>
        <dbReference type="ARBA" id="ARBA00023136"/>
    </source>
</evidence>
<dbReference type="OrthoDB" id="5845060at2759"/>
<keyword evidence="7" id="KW-1185">Reference proteome</keyword>
<keyword evidence="3 5" id="KW-1133">Transmembrane helix</keyword>
<keyword evidence="4 5" id="KW-0472">Membrane</keyword>
<feature type="transmembrane region" description="Helical" evidence="5">
    <location>
        <begin position="182"/>
        <end position="203"/>
    </location>
</feature>
<dbReference type="InterPro" id="IPR018499">
    <property type="entry name" value="Tetraspanin/Peripherin"/>
</dbReference>
<feature type="transmembrane region" description="Helical" evidence="5">
    <location>
        <begin position="21"/>
        <end position="41"/>
    </location>
</feature>
<proteinExistence type="predicted"/>
<evidence type="ECO:0000256" key="1">
    <source>
        <dbReference type="ARBA" id="ARBA00004141"/>
    </source>
</evidence>
<dbReference type="Proteomes" id="UP000887567">
    <property type="component" value="Unplaced"/>
</dbReference>
<feature type="transmembrane region" description="Helical" evidence="5">
    <location>
        <begin position="83"/>
        <end position="107"/>
    </location>
</feature>
<reference evidence="6" key="1">
    <citation type="submission" date="2022-11" db="UniProtKB">
        <authorList>
            <consortium name="EnsemblMetazoa"/>
        </authorList>
    </citation>
    <scope>IDENTIFICATION</scope>
</reference>
<feature type="transmembrane region" description="Helical" evidence="5">
    <location>
        <begin position="53"/>
        <end position="76"/>
    </location>
</feature>
<dbReference type="GeneID" id="110254570"/>
<evidence type="ECO:0000256" key="3">
    <source>
        <dbReference type="ARBA" id="ARBA00022989"/>
    </source>
</evidence>
<dbReference type="Pfam" id="PF00335">
    <property type="entry name" value="Tetraspanin"/>
    <property type="match status" value="1"/>
</dbReference>
<organism evidence="6 7">
    <name type="scientific">Exaiptasia diaphana</name>
    <name type="common">Tropical sea anemone</name>
    <name type="synonym">Aiptasia pulchella</name>
    <dbReference type="NCBI Taxonomy" id="2652724"/>
    <lineage>
        <taxon>Eukaryota</taxon>
        <taxon>Metazoa</taxon>
        <taxon>Cnidaria</taxon>
        <taxon>Anthozoa</taxon>
        <taxon>Hexacorallia</taxon>
        <taxon>Actiniaria</taxon>
        <taxon>Aiptasiidae</taxon>
        <taxon>Exaiptasia</taxon>
    </lineage>
</organism>
<evidence type="ECO:0008006" key="8">
    <source>
        <dbReference type="Google" id="ProtNLM"/>
    </source>
</evidence>